<feature type="transmembrane region" description="Helical" evidence="34">
    <location>
        <begin position="51"/>
        <end position="71"/>
    </location>
</feature>
<keyword evidence="37" id="KW-1185">Reference proteome</keyword>
<dbReference type="FunFam" id="3.40.50.80:FF:000004">
    <property type="entry name" value="NADPH oxidase isoform 2"/>
    <property type="match status" value="1"/>
</dbReference>
<keyword evidence="10" id="KW-0479">Metal-binding</keyword>
<keyword evidence="16 34" id="KW-1133">Transmembrane helix</keyword>
<evidence type="ECO:0000313" key="37">
    <source>
        <dbReference type="Proteomes" id="UP000593565"/>
    </source>
</evidence>
<dbReference type="SUPFAM" id="SSF63380">
    <property type="entry name" value="Riboflavin synthase domain-like"/>
    <property type="match status" value="1"/>
</dbReference>
<dbReference type="InterPro" id="IPR017927">
    <property type="entry name" value="FAD-bd_FR_type"/>
</dbReference>
<keyword evidence="21" id="KW-0325">Glycoprotein</keyword>
<keyword evidence="14" id="KW-0851">Voltage-gated channel</keyword>
<dbReference type="Proteomes" id="UP000593565">
    <property type="component" value="Unassembled WGS sequence"/>
</dbReference>
<dbReference type="PANTHER" id="PTHR11972:SF60">
    <property type="entry name" value="CYTOCHROME B-245 HEAVY CHAIN"/>
    <property type="match status" value="1"/>
</dbReference>
<feature type="transmembrane region" description="Helical" evidence="34">
    <location>
        <begin position="201"/>
        <end position="221"/>
    </location>
</feature>
<dbReference type="FunFam" id="2.40.30.10:FF:000030">
    <property type="entry name" value="cytochrome b-245 heavy chain"/>
    <property type="match status" value="1"/>
</dbReference>
<proteinExistence type="predicted"/>
<dbReference type="SFLD" id="SFLDS00052">
    <property type="entry name" value="Ferric_Reductase_Domain"/>
    <property type="match status" value="1"/>
</dbReference>
<dbReference type="SFLD" id="SFLDG01168">
    <property type="entry name" value="Ferric_reductase_subgroup_(FRE"/>
    <property type="match status" value="1"/>
</dbReference>
<reference evidence="36 37" key="1">
    <citation type="submission" date="2020-02" db="EMBL/GenBank/DDBJ databases">
        <title>A chromosome-scale genome assembly of the black bullhead catfish (Ameiurus melas).</title>
        <authorList>
            <person name="Wen M."/>
            <person name="Zham M."/>
            <person name="Cabau C."/>
            <person name="Klopp C."/>
            <person name="Donnadieu C."/>
            <person name="Roques C."/>
            <person name="Bouchez O."/>
            <person name="Lampietro C."/>
            <person name="Jouanno E."/>
            <person name="Herpin A."/>
            <person name="Louis A."/>
            <person name="Berthelot C."/>
            <person name="Parey E."/>
            <person name="Roest-Crollius H."/>
            <person name="Braasch I."/>
            <person name="Postlethwait J."/>
            <person name="Robinson-Rechavi M."/>
            <person name="Echchiki A."/>
            <person name="Begum T."/>
            <person name="Montfort J."/>
            <person name="Schartl M."/>
            <person name="Bobe J."/>
            <person name="Guiguen Y."/>
        </authorList>
    </citation>
    <scope>NUCLEOTIDE SEQUENCE [LARGE SCALE GENOMIC DNA]</scope>
    <source>
        <strain evidence="36">M_S1</strain>
        <tissue evidence="36">Blood</tissue>
    </source>
</reference>
<dbReference type="InterPro" id="IPR000778">
    <property type="entry name" value="Cyt_b245_heavy_chain"/>
</dbReference>
<dbReference type="Pfam" id="PF01794">
    <property type="entry name" value="Ferric_reduct"/>
    <property type="match status" value="1"/>
</dbReference>
<dbReference type="GO" id="GO:0042554">
    <property type="term" value="P:superoxide anion generation"/>
    <property type="evidence" value="ECO:0007669"/>
    <property type="project" value="TreeGrafter"/>
</dbReference>
<comment type="subcellular location">
    <subcellularLocation>
        <location evidence="2">Cell membrane</location>
        <topology evidence="2">Multi-pass membrane protein</topology>
    </subcellularLocation>
</comment>
<keyword evidence="15" id="KW-0249">Electron transport</keyword>
<dbReference type="EMBL" id="JAAGNN010000001">
    <property type="protein sequence ID" value="KAF4093260.1"/>
    <property type="molecule type" value="Genomic_DNA"/>
</dbReference>
<keyword evidence="18" id="KW-0408">Iron</keyword>
<evidence type="ECO:0000256" key="18">
    <source>
        <dbReference type="ARBA" id="ARBA00023004"/>
    </source>
</evidence>
<dbReference type="CDD" id="cd06186">
    <property type="entry name" value="NOX_Duox_like_FAD_NADP"/>
    <property type="match status" value="1"/>
</dbReference>
<evidence type="ECO:0000313" key="36">
    <source>
        <dbReference type="EMBL" id="KAF4093260.1"/>
    </source>
</evidence>
<evidence type="ECO:0000256" key="10">
    <source>
        <dbReference type="ARBA" id="ARBA00022723"/>
    </source>
</evidence>
<dbReference type="Gene3D" id="3.40.50.80">
    <property type="entry name" value="Nucleotide-binding domain of ferredoxin-NADP reductase (FNR) module"/>
    <property type="match status" value="1"/>
</dbReference>
<feature type="transmembrane region" description="Helical" evidence="34">
    <location>
        <begin position="102"/>
        <end position="120"/>
    </location>
</feature>
<comment type="cofactor">
    <cofactor evidence="1">
        <name>FAD</name>
        <dbReference type="ChEBI" id="CHEBI:57692"/>
    </cofactor>
</comment>
<evidence type="ECO:0000256" key="24">
    <source>
        <dbReference type="ARBA" id="ARBA00042446"/>
    </source>
</evidence>
<feature type="transmembrane region" description="Helical" evidence="34">
    <location>
        <begin position="165"/>
        <end position="189"/>
    </location>
</feature>
<evidence type="ECO:0000256" key="15">
    <source>
        <dbReference type="ARBA" id="ARBA00022982"/>
    </source>
</evidence>
<sequence length="564" mass="64450">MGNFAANEGLSIFVILVWLGINAYLFVHFYMAFLVDRFYYSREILGHALPWARAPAACLNFNCMLILLPVCRNLLSFLRGSVQCCSRTAARQLDKNITFHKLVAYMIAFHTAVHTIAHLFNFERFESAQREDSNTSLPHILSLIGNKDNESYLNPIRSPETSQTIVMFTTIAGLTGVVITLALILIITSSMEVIRRSYFEVFWFTHHLFIIFFIGLVLHGAGRIVRGQTFDNLKKHNPINCSSQFERWGLVPDCPTPDFAGNPPGTWKWVLAPMILYVFEMLVRFYRSQQKVVITKVVMHPSKTLELQLKKKGFKMEVGQYVFMKCPSISQLEWHPFTLTSAPEEDHFSIHIRIVGDWTDALYKACGGDKTEGQEAWELPRVAVDGPFGTASEDVFRYEVVMLVGAGIGVTPFASILKSVWYKTVHQNTNVFTKKIYFYWLCPETQAFEWFADLLQSLERQMGEKSMSDFLNYNIYLTRWKETEAAHFRVHHEAENDPITGLKQKTLYGKPNWDNEFNSIATTHPGCKVGVFLCGPTPLAKALEKQCLNQSQAGAEFIFNKENF</sequence>
<evidence type="ECO:0000256" key="29">
    <source>
        <dbReference type="ARBA" id="ARBA00043223"/>
    </source>
</evidence>
<keyword evidence="7" id="KW-0349">Heme</keyword>
<evidence type="ECO:0000256" key="11">
    <source>
        <dbReference type="ARBA" id="ARBA00022827"/>
    </source>
</evidence>
<evidence type="ECO:0000256" key="21">
    <source>
        <dbReference type="ARBA" id="ARBA00023180"/>
    </source>
</evidence>
<keyword evidence="22" id="KW-0407">Ion channel</keyword>
<evidence type="ECO:0000256" key="34">
    <source>
        <dbReference type="SAM" id="Phobius"/>
    </source>
</evidence>
<dbReference type="InterPro" id="IPR039261">
    <property type="entry name" value="FNR_nucleotide-bd"/>
</dbReference>
<protein>
    <recommendedName>
        <fullName evidence="32">NADPH oxidase 2</fullName>
    </recommendedName>
    <alternativeName>
        <fullName evidence="29">CGD91-phox</fullName>
    </alternativeName>
    <alternativeName>
        <fullName evidence="24">Cytochrome b(558) subunit beta</fullName>
    </alternativeName>
    <alternativeName>
        <fullName evidence="33">Cytochrome b-245 heavy chain</fullName>
    </alternativeName>
    <alternativeName>
        <fullName evidence="27">Heme-binding membrane glycoprotein gp91phox</fullName>
    </alternativeName>
    <alternativeName>
        <fullName evidence="28">Neutrophil cytochrome b 91 kDa polypeptide</fullName>
    </alternativeName>
    <alternativeName>
        <fullName evidence="25">gp91-1</fullName>
    </alternativeName>
    <alternativeName>
        <fullName evidence="26">gp91-phox</fullName>
    </alternativeName>
    <alternativeName>
        <fullName evidence="23">p22 phagocyte B-cytochrome</fullName>
    </alternativeName>
</protein>
<dbReference type="GO" id="GO:0016175">
    <property type="term" value="F:superoxide-generating NAD(P)H oxidase activity"/>
    <property type="evidence" value="ECO:0007669"/>
    <property type="project" value="TreeGrafter"/>
</dbReference>
<keyword evidence="6" id="KW-0597">Phosphoprotein</keyword>
<keyword evidence="17" id="KW-0560">Oxidoreductase</keyword>
<dbReference type="PANTHER" id="PTHR11972">
    <property type="entry name" value="NADPH OXIDASE"/>
    <property type="match status" value="1"/>
</dbReference>
<evidence type="ECO:0000256" key="3">
    <source>
        <dbReference type="ARBA" id="ARBA00022448"/>
    </source>
</evidence>
<evidence type="ECO:0000256" key="25">
    <source>
        <dbReference type="ARBA" id="ARBA00042476"/>
    </source>
</evidence>
<evidence type="ECO:0000256" key="14">
    <source>
        <dbReference type="ARBA" id="ARBA00022882"/>
    </source>
</evidence>
<dbReference type="InterPro" id="IPR013121">
    <property type="entry name" value="Fe_red_NAD-bd_6"/>
</dbReference>
<keyword evidence="9 34" id="KW-0812">Transmembrane</keyword>
<evidence type="ECO:0000256" key="22">
    <source>
        <dbReference type="ARBA" id="ARBA00023303"/>
    </source>
</evidence>
<evidence type="ECO:0000259" key="35">
    <source>
        <dbReference type="PROSITE" id="PS51384"/>
    </source>
</evidence>
<evidence type="ECO:0000256" key="33">
    <source>
        <dbReference type="ARBA" id="ARBA00050046"/>
    </source>
</evidence>
<evidence type="ECO:0000256" key="16">
    <source>
        <dbReference type="ARBA" id="ARBA00022989"/>
    </source>
</evidence>
<evidence type="ECO:0000256" key="28">
    <source>
        <dbReference type="ARBA" id="ARBA00043221"/>
    </source>
</evidence>
<evidence type="ECO:0000256" key="5">
    <source>
        <dbReference type="ARBA" id="ARBA00022499"/>
    </source>
</evidence>
<dbReference type="GO" id="GO:0046872">
    <property type="term" value="F:metal ion binding"/>
    <property type="evidence" value="ECO:0007669"/>
    <property type="project" value="UniProtKB-KW"/>
</dbReference>
<dbReference type="InterPro" id="IPR013112">
    <property type="entry name" value="FAD-bd_8"/>
</dbReference>
<name>A0A7J6BEN6_AMEME</name>
<evidence type="ECO:0000256" key="4">
    <source>
        <dbReference type="ARBA" id="ARBA00022475"/>
    </source>
</evidence>
<dbReference type="OrthoDB" id="167398at2759"/>
<evidence type="ECO:0000256" key="30">
    <source>
        <dbReference type="ARBA" id="ARBA00049908"/>
    </source>
</evidence>
<evidence type="ECO:0000256" key="13">
    <source>
        <dbReference type="ARBA" id="ARBA00022857"/>
    </source>
</evidence>
<evidence type="ECO:0000256" key="8">
    <source>
        <dbReference type="ARBA" id="ARBA00022630"/>
    </source>
</evidence>
<evidence type="ECO:0000256" key="17">
    <source>
        <dbReference type="ARBA" id="ARBA00023002"/>
    </source>
</evidence>
<dbReference type="GO" id="GO:0034702">
    <property type="term" value="C:monoatomic ion channel complex"/>
    <property type="evidence" value="ECO:0007669"/>
    <property type="project" value="UniProtKB-KW"/>
</dbReference>
<evidence type="ECO:0000256" key="1">
    <source>
        <dbReference type="ARBA" id="ARBA00001974"/>
    </source>
</evidence>
<evidence type="ECO:0000256" key="12">
    <source>
        <dbReference type="ARBA" id="ARBA00022843"/>
    </source>
</evidence>
<accession>A0A7J6BEN6</accession>
<dbReference type="InterPro" id="IPR013130">
    <property type="entry name" value="Fe3_Rdtase_TM_dom"/>
</dbReference>
<evidence type="ECO:0000256" key="23">
    <source>
        <dbReference type="ARBA" id="ARBA00030106"/>
    </source>
</evidence>
<feature type="transmembrane region" description="Helical" evidence="34">
    <location>
        <begin position="267"/>
        <end position="286"/>
    </location>
</feature>
<dbReference type="GO" id="GO:0006952">
    <property type="term" value="P:defense response"/>
    <property type="evidence" value="ECO:0007669"/>
    <property type="project" value="TreeGrafter"/>
</dbReference>
<dbReference type="InterPro" id="IPR017938">
    <property type="entry name" value="Riboflavin_synthase-like_b-brl"/>
</dbReference>
<dbReference type="InterPro" id="IPR050369">
    <property type="entry name" value="RBOH/FRE"/>
</dbReference>
<keyword evidence="20 34" id="KW-0472">Membrane</keyword>
<evidence type="ECO:0000256" key="20">
    <source>
        <dbReference type="ARBA" id="ARBA00023136"/>
    </source>
</evidence>
<evidence type="ECO:0000256" key="19">
    <source>
        <dbReference type="ARBA" id="ARBA00023065"/>
    </source>
</evidence>
<dbReference type="SUPFAM" id="SSF52343">
    <property type="entry name" value="Ferredoxin reductase-like, C-terminal NADP-linked domain"/>
    <property type="match status" value="1"/>
</dbReference>
<feature type="transmembrane region" description="Helical" evidence="34">
    <location>
        <begin position="12"/>
        <end position="31"/>
    </location>
</feature>
<dbReference type="GO" id="GO:0034220">
    <property type="term" value="P:monoatomic ion transmembrane transport"/>
    <property type="evidence" value="ECO:0007669"/>
    <property type="project" value="UniProtKB-KW"/>
</dbReference>
<evidence type="ECO:0000256" key="31">
    <source>
        <dbReference type="ARBA" id="ARBA00049971"/>
    </source>
</evidence>
<evidence type="ECO:0000256" key="32">
    <source>
        <dbReference type="ARBA" id="ARBA00050020"/>
    </source>
</evidence>
<dbReference type="PRINTS" id="PR00466">
    <property type="entry name" value="GP91PHOX"/>
</dbReference>
<evidence type="ECO:0000256" key="6">
    <source>
        <dbReference type="ARBA" id="ARBA00022553"/>
    </source>
</evidence>
<evidence type="ECO:0000256" key="9">
    <source>
        <dbReference type="ARBA" id="ARBA00022692"/>
    </source>
</evidence>
<gene>
    <name evidence="36" type="ORF">AMELA_G00000210</name>
</gene>
<dbReference type="AlphaFoldDB" id="A0A7J6BEN6"/>
<keyword evidence="13" id="KW-0521">NADP</keyword>
<keyword evidence="5" id="KW-1017">Isopeptide bond</keyword>
<keyword evidence="12" id="KW-0832">Ubl conjugation</keyword>
<keyword evidence="11" id="KW-0274">FAD</keyword>
<evidence type="ECO:0000256" key="2">
    <source>
        <dbReference type="ARBA" id="ARBA00004651"/>
    </source>
</evidence>
<keyword evidence="4" id="KW-1003">Cell membrane</keyword>
<dbReference type="GO" id="GO:0043020">
    <property type="term" value="C:NADPH oxidase complex"/>
    <property type="evidence" value="ECO:0007669"/>
    <property type="project" value="TreeGrafter"/>
</dbReference>
<evidence type="ECO:0000256" key="7">
    <source>
        <dbReference type="ARBA" id="ARBA00022617"/>
    </source>
</evidence>
<evidence type="ECO:0000256" key="27">
    <source>
        <dbReference type="ARBA" id="ARBA00042961"/>
    </source>
</evidence>
<dbReference type="Pfam" id="PF08030">
    <property type="entry name" value="NAD_binding_6"/>
    <property type="match status" value="1"/>
</dbReference>
<keyword evidence="19" id="KW-0406">Ion transport</keyword>
<evidence type="ECO:0000256" key="26">
    <source>
        <dbReference type="ARBA" id="ARBA00042502"/>
    </source>
</evidence>
<dbReference type="PROSITE" id="PS51384">
    <property type="entry name" value="FAD_FR"/>
    <property type="match status" value="1"/>
</dbReference>
<feature type="domain" description="FAD-binding FR-type" evidence="35">
    <location>
        <begin position="281"/>
        <end position="394"/>
    </location>
</feature>
<keyword evidence="8" id="KW-0285">Flavoprotein</keyword>
<organism evidence="36 37">
    <name type="scientific">Ameiurus melas</name>
    <name type="common">Black bullhead</name>
    <name type="synonym">Silurus melas</name>
    <dbReference type="NCBI Taxonomy" id="219545"/>
    <lineage>
        <taxon>Eukaryota</taxon>
        <taxon>Metazoa</taxon>
        <taxon>Chordata</taxon>
        <taxon>Craniata</taxon>
        <taxon>Vertebrata</taxon>
        <taxon>Euteleostomi</taxon>
        <taxon>Actinopterygii</taxon>
        <taxon>Neopterygii</taxon>
        <taxon>Teleostei</taxon>
        <taxon>Ostariophysi</taxon>
        <taxon>Siluriformes</taxon>
        <taxon>Ictaluridae</taxon>
        <taxon>Ameiurus</taxon>
    </lineage>
</organism>
<comment type="function">
    <text evidence="31">Catalytic subunit of the phagocyte NADPH oxidase complex that mediates the transfer of electrons from cytosolic NADPH to O2 to produce the superoxide anion (O2(-)). In the activated complex, electrons are first transferred from NADPH to flavin adenine dinucleotide (FAD) and subsequently transferred via two heme molecules to molecular oxygen, producing superoxide through an outer-sphere reaction. Activation of the NADPH oxidase complex is initiated by the assembly of cytosolic subunits of the NADPH oxidase complex with the core NADPH oxidase complex to form a complex at the plasma membrane or phagosomal membrane. This activation process is initiated by phosphorylation dependent binding of the cytosolic NCF1/p47-phox subunit to the C-terminus of CYBA/p22-phox. NADPH oxidase complex assembly is impaired through interaction with NRROS.</text>
</comment>
<comment type="caution">
    <text evidence="36">The sequence shown here is derived from an EMBL/GenBank/DDBJ whole genome shotgun (WGS) entry which is preliminary data.</text>
</comment>
<dbReference type="Pfam" id="PF08022">
    <property type="entry name" value="FAD_binding_8"/>
    <property type="match status" value="1"/>
</dbReference>
<comment type="catalytic activity">
    <reaction evidence="30">
        <text>NADPH + 2 O2 = 2 superoxide + NADP(+) + H(+)</text>
        <dbReference type="Rhea" id="RHEA:63180"/>
        <dbReference type="ChEBI" id="CHEBI:15378"/>
        <dbReference type="ChEBI" id="CHEBI:15379"/>
        <dbReference type="ChEBI" id="CHEBI:18421"/>
        <dbReference type="ChEBI" id="CHEBI:57783"/>
        <dbReference type="ChEBI" id="CHEBI:58349"/>
    </reaction>
</comment>
<keyword evidence="3" id="KW-0813">Transport</keyword>
<dbReference type="Gene3D" id="2.40.30.10">
    <property type="entry name" value="Translation factors"/>
    <property type="match status" value="1"/>
</dbReference>